<dbReference type="RefSeq" id="WP_354693799.1">
    <property type="nucleotide sequence ID" value="NZ_JAZHOG010000001.1"/>
</dbReference>
<proteinExistence type="predicted"/>
<organism evidence="2 3">
    <name type="scientific">Elongatibacter sediminis</name>
    <dbReference type="NCBI Taxonomy" id="3119006"/>
    <lineage>
        <taxon>Bacteria</taxon>
        <taxon>Pseudomonadati</taxon>
        <taxon>Pseudomonadota</taxon>
        <taxon>Gammaproteobacteria</taxon>
        <taxon>Chromatiales</taxon>
        <taxon>Wenzhouxiangellaceae</taxon>
        <taxon>Elongatibacter</taxon>
    </lineage>
</organism>
<dbReference type="EMBL" id="JAZHOG010000001">
    <property type="protein sequence ID" value="MEJ8566481.1"/>
    <property type="molecule type" value="Genomic_DNA"/>
</dbReference>
<feature type="transmembrane region" description="Helical" evidence="1">
    <location>
        <begin position="64"/>
        <end position="84"/>
    </location>
</feature>
<evidence type="ECO:0000313" key="3">
    <source>
        <dbReference type="Proteomes" id="UP001359886"/>
    </source>
</evidence>
<feature type="transmembrane region" description="Helical" evidence="1">
    <location>
        <begin position="36"/>
        <end position="58"/>
    </location>
</feature>
<keyword evidence="1" id="KW-1133">Transmembrane helix</keyword>
<keyword evidence="3" id="KW-1185">Reference proteome</keyword>
<evidence type="ECO:0000313" key="2">
    <source>
        <dbReference type="EMBL" id="MEJ8566481.1"/>
    </source>
</evidence>
<dbReference type="Proteomes" id="UP001359886">
    <property type="component" value="Unassembled WGS sequence"/>
</dbReference>
<comment type="caution">
    <text evidence="2">The sequence shown here is derived from an EMBL/GenBank/DDBJ whole genome shotgun (WGS) entry which is preliminary data.</text>
</comment>
<accession>A0AAW9RFA8</accession>
<dbReference type="PANTHER" id="PTHR34351:SF1">
    <property type="entry name" value="SLR1927 PROTEIN"/>
    <property type="match status" value="1"/>
</dbReference>
<evidence type="ECO:0000256" key="1">
    <source>
        <dbReference type="SAM" id="Phobius"/>
    </source>
</evidence>
<gene>
    <name evidence="2" type="ORF">V3330_02480</name>
</gene>
<dbReference type="AlphaFoldDB" id="A0AAW9RFA8"/>
<keyword evidence="1" id="KW-0472">Membrane</keyword>
<sequence length="332" mass="37567">MHPLKRAREYFRRRYRRWIDRRTRPVDEALLDHRRLFIFPSRAGFGFLALVAALWLLATNFENNLIFALCFLLVALFVVSIHYTHATLTRLRVKPVRAESVFKGEEAAVEICFSQDKRRAREQVLLRFARGEALMVNVDQAGDSFVTVLAPTSRRGFLDPGLLTIESYYPLGLLRVWTHLRFRFDAVVYPAPVADLAAPAERRGTGEGHFAGSAGAEDYVGLKTHEAGESLRHVAWKQYAREQGLWSKQYGDPVDSRVWIDWADYPGMDTEQRLSRMAWQVCECASGGRLYGLRLPGTEIEPDQGVAHRQKALRLLALHGLGDAAGENDAAA</sequence>
<dbReference type="PANTHER" id="PTHR34351">
    <property type="entry name" value="SLR1927 PROTEIN-RELATED"/>
    <property type="match status" value="1"/>
</dbReference>
<protein>
    <submittedName>
        <fullName evidence="2">DUF58 domain-containing protein</fullName>
    </submittedName>
</protein>
<reference evidence="2 3" key="1">
    <citation type="submission" date="2024-02" db="EMBL/GenBank/DDBJ databases">
        <title>A novel Wenzhouxiangellaceae bacterium, isolated from coastal sediments.</title>
        <authorList>
            <person name="Du Z.-J."/>
            <person name="Ye Y.-Q."/>
            <person name="Zhang X.-Y."/>
        </authorList>
    </citation>
    <scope>NUCLEOTIDE SEQUENCE [LARGE SCALE GENOMIC DNA]</scope>
    <source>
        <strain evidence="2 3">CH-27</strain>
    </source>
</reference>
<name>A0AAW9RFA8_9GAMM</name>
<keyword evidence="1" id="KW-0812">Transmembrane</keyword>